<dbReference type="InterPro" id="IPR008974">
    <property type="entry name" value="TRAF-like"/>
</dbReference>
<evidence type="ECO:0000256" key="1">
    <source>
        <dbReference type="ARBA" id="ARBA00000707"/>
    </source>
</evidence>
<evidence type="ECO:0000256" key="6">
    <source>
        <dbReference type="ARBA" id="ARBA00022786"/>
    </source>
</evidence>
<dbReference type="CDD" id="cd02659">
    <property type="entry name" value="peptidase_C19C"/>
    <property type="match status" value="1"/>
</dbReference>
<gene>
    <name evidence="13" type="ORF">SPPG_07108</name>
</gene>
<keyword evidence="9" id="KW-0539">Nucleus</keyword>
<dbReference type="VEuPathDB" id="FungiDB:SPPG_07108"/>
<evidence type="ECO:0000256" key="10">
    <source>
        <dbReference type="SAM" id="MobiDB-lite"/>
    </source>
</evidence>
<dbReference type="GO" id="GO:0005634">
    <property type="term" value="C:nucleus"/>
    <property type="evidence" value="ECO:0007669"/>
    <property type="project" value="UniProtKB-SubCell"/>
</dbReference>
<evidence type="ECO:0000259" key="12">
    <source>
        <dbReference type="PROSITE" id="PS50235"/>
    </source>
</evidence>
<dbReference type="GO" id="GO:0005829">
    <property type="term" value="C:cytosol"/>
    <property type="evidence" value="ECO:0007669"/>
    <property type="project" value="TreeGrafter"/>
</dbReference>
<comment type="subcellular location">
    <subcellularLocation>
        <location evidence="2">Nucleus</location>
    </subcellularLocation>
</comment>
<dbReference type="STRING" id="645134.A0A0L0H9R4"/>
<dbReference type="FunFam" id="3.90.70.10:FF:000005">
    <property type="entry name" value="Ubiquitin carboxyl-terminal hydrolase 7"/>
    <property type="match status" value="1"/>
</dbReference>
<name>A0A0L0H9R4_SPIPD</name>
<dbReference type="SMART" id="SM00061">
    <property type="entry name" value="MATH"/>
    <property type="match status" value="1"/>
</dbReference>
<dbReference type="GO" id="GO:0004843">
    <property type="term" value="F:cysteine-type deubiquitinase activity"/>
    <property type="evidence" value="ECO:0007669"/>
    <property type="project" value="UniProtKB-EC"/>
</dbReference>
<dbReference type="InterPro" id="IPR018200">
    <property type="entry name" value="USP_CS"/>
</dbReference>
<dbReference type="InterPro" id="IPR050164">
    <property type="entry name" value="Peptidase_C19"/>
</dbReference>
<evidence type="ECO:0000313" key="14">
    <source>
        <dbReference type="Proteomes" id="UP000053201"/>
    </source>
</evidence>
<dbReference type="Pfam" id="PF14533">
    <property type="entry name" value="USP7_C2"/>
    <property type="match status" value="1"/>
</dbReference>
<sequence length="1150" mass="131751">MDRQEPAGQDPQDLLDVQPMKIELDEPPTDPMDTEVHAVAEPQKPKTDIDSILPLYDDMQEEGNYVFKWKVSNYNVLRTKEKEYSPEFEVAGSKWRVLLFPRGNRQTDAISVYVDSVDAHEQAPDSDWHRCAMFAIGVMNPRDESLLVQQAAQHRFNPEATDWGFNQLTKLTWMYRGHESIGGPIIEKEEFIVIVWIRVIKDETGVLWHKFEKWDSRKETGFVGLKNQGATCYMNSLLQSLYFTSYFRRATFEIPTENDEPSKSIPLALQRVFYNLQVSPEAVGTTELTKSFGWDTLDSFMQHDVQEFNRVLQDTLESKMKGTKAEGAISRLFVGKMKSYIKCINVPYESSRVEDFYDIQLNVKGCKNLKESFDEYVAVETLNGDNKYQAEGYGLQDAKKGVIFNAFPPVLHLQLKRFEYDIERDAMVKINDRHEYPVEINLDAYLDEHAVRTVSQKYHLHGVLVHSGDLHGGHYCAFIRPGPEDKWFKFDDDRVIPARHKEVFEDNFGGEYPMARPGVKVYKRYTNAYMLVYVRDSDRDQVLAPITNDDIPEHLRVRLDQERAAHEKQMRERDEAYKYIQVKVLTDDQIAHHGGFDLWNFNDPGAQISTFKVVKQDTFNDFKEMVGRHFKLSPQRFRLWTMVGRQNRTVRPDAPIPENDGDLSMEKIQNKYAKTSNELRLYVEQMDDPFAAKISNGISQKPTPLPIRDDRLPGTVNDIVLFLKYYDPFTSRLTYAGRLVVENRQHKIGDIIPKLLERAKLPPGTPLRLYEEVKPEMIDLLKPKSTFHQAELGDGDIICFQRDLSLQEEEQLPSPALCDVTGYFDALRNRVTITFKEKGKEREDAGVTIVLSKKMNYSTVAQALAKEIGAEPEKIRLLSFTHSGVAPRSGTPIKFSQSWTLELAFGPMFQPRDIVPNEEINGILLYDLLDIPVAELETKRYLKVTFADTQNKEHGPFDILLSKTAKVSDVLADITDKLQSDAIKTERKGSGKLRMFECSNSSRIVRVLQPEDAVSIIKEGADIYVEEIPVDEENLAPGDKVIQTCHYNKDPSRGHGIPFTFVVRNGEPFTVTKKRLQERMGMNEKDFAKVKFAVIPADQRYSTAKPRPIEDDEVLAALPWDGAVLGCDHIDKTGRNGRLGSFEKAIKIFG</sequence>
<dbReference type="GO" id="GO:0016579">
    <property type="term" value="P:protein deubiquitination"/>
    <property type="evidence" value="ECO:0007669"/>
    <property type="project" value="InterPro"/>
</dbReference>
<dbReference type="FunFam" id="3.10.20.90:FF:000050">
    <property type="entry name" value="Ubiquitin carboxyl-terminal hydrolase 13"/>
    <property type="match status" value="1"/>
</dbReference>
<dbReference type="GO" id="GO:0006508">
    <property type="term" value="P:proteolysis"/>
    <property type="evidence" value="ECO:0007669"/>
    <property type="project" value="UniProtKB-KW"/>
</dbReference>
<dbReference type="Pfam" id="PF12436">
    <property type="entry name" value="USP7_ICP0_bdg"/>
    <property type="match status" value="1"/>
</dbReference>
<feature type="domain" description="MATH" evidence="11">
    <location>
        <begin position="64"/>
        <end position="197"/>
    </location>
</feature>
<dbReference type="GO" id="GO:0140492">
    <property type="term" value="F:metal-dependent deubiquitinase activity"/>
    <property type="evidence" value="ECO:0007669"/>
    <property type="project" value="UniProtKB-ARBA"/>
</dbReference>
<dbReference type="OrthoDB" id="289038at2759"/>
<evidence type="ECO:0000313" key="13">
    <source>
        <dbReference type="EMBL" id="KNC97639.1"/>
    </source>
</evidence>
<dbReference type="Proteomes" id="UP000053201">
    <property type="component" value="Unassembled WGS sequence"/>
</dbReference>
<dbReference type="PANTHER" id="PTHR24006:SF644">
    <property type="entry name" value="UBIQUITIN CARBOXYL-TERMINAL HYDROLASE 7"/>
    <property type="match status" value="1"/>
</dbReference>
<evidence type="ECO:0000256" key="5">
    <source>
        <dbReference type="ARBA" id="ARBA00022670"/>
    </source>
</evidence>
<dbReference type="Gene3D" id="3.10.20.90">
    <property type="entry name" value="Phosphatidylinositol 3-kinase Catalytic Subunit, Chain A, domain 1"/>
    <property type="match status" value="2"/>
</dbReference>
<evidence type="ECO:0000256" key="4">
    <source>
        <dbReference type="ARBA" id="ARBA00012759"/>
    </source>
</evidence>
<dbReference type="Pfam" id="PF00443">
    <property type="entry name" value="UCH"/>
    <property type="match status" value="1"/>
</dbReference>
<keyword evidence="14" id="KW-1185">Reference proteome</keyword>
<dbReference type="PANTHER" id="PTHR24006">
    <property type="entry name" value="UBIQUITIN CARBOXYL-TERMINAL HYDROLASE"/>
    <property type="match status" value="1"/>
</dbReference>
<dbReference type="OMA" id="QFLPCET"/>
<evidence type="ECO:0000256" key="8">
    <source>
        <dbReference type="ARBA" id="ARBA00022807"/>
    </source>
</evidence>
<dbReference type="SUPFAM" id="SSF54001">
    <property type="entry name" value="Cysteine proteinases"/>
    <property type="match status" value="1"/>
</dbReference>
<evidence type="ECO:0000259" key="11">
    <source>
        <dbReference type="PROSITE" id="PS50144"/>
    </source>
</evidence>
<evidence type="ECO:0000256" key="7">
    <source>
        <dbReference type="ARBA" id="ARBA00022801"/>
    </source>
</evidence>
<keyword evidence="6" id="KW-0833">Ubl conjugation pathway</keyword>
<keyword evidence="8" id="KW-0788">Thiol protease</keyword>
<dbReference type="Gene3D" id="3.90.70.10">
    <property type="entry name" value="Cysteine proteinases"/>
    <property type="match status" value="1"/>
</dbReference>
<dbReference type="SUPFAM" id="SSF49599">
    <property type="entry name" value="TRAF domain-like"/>
    <property type="match status" value="1"/>
</dbReference>
<dbReference type="GeneID" id="27690354"/>
<keyword evidence="5" id="KW-0645">Protease</keyword>
<dbReference type="Pfam" id="PF22486">
    <property type="entry name" value="MATH_2"/>
    <property type="match status" value="1"/>
</dbReference>
<evidence type="ECO:0000256" key="9">
    <source>
        <dbReference type="ARBA" id="ARBA00023242"/>
    </source>
</evidence>
<evidence type="ECO:0000256" key="2">
    <source>
        <dbReference type="ARBA" id="ARBA00004123"/>
    </source>
</evidence>
<dbReference type="Gene3D" id="2.60.210.10">
    <property type="entry name" value="Apoptosis, Tumor Necrosis Factor Receptor Associated Protein 2, Chain A"/>
    <property type="match status" value="1"/>
</dbReference>
<dbReference type="FunCoup" id="A0A0L0H9R4">
    <property type="interactions" value="1166"/>
</dbReference>
<dbReference type="eggNOG" id="KOG1863">
    <property type="taxonomic scope" value="Eukaryota"/>
</dbReference>
<dbReference type="RefSeq" id="XP_016605679.1">
    <property type="nucleotide sequence ID" value="XM_016755287.1"/>
</dbReference>
<reference evidence="13 14" key="1">
    <citation type="submission" date="2009-08" db="EMBL/GenBank/DDBJ databases">
        <title>The Genome Sequence of Spizellomyces punctatus strain DAOM BR117.</title>
        <authorList>
            <consortium name="The Broad Institute Genome Sequencing Platform"/>
            <person name="Russ C."/>
            <person name="Cuomo C."/>
            <person name="Shea T."/>
            <person name="Young S.K."/>
            <person name="Zeng Q."/>
            <person name="Koehrsen M."/>
            <person name="Haas B."/>
            <person name="Borodovsky M."/>
            <person name="Guigo R."/>
            <person name="Alvarado L."/>
            <person name="Berlin A."/>
            <person name="Bochicchio J."/>
            <person name="Borenstein D."/>
            <person name="Chapman S."/>
            <person name="Chen Z."/>
            <person name="Engels R."/>
            <person name="Freedman E."/>
            <person name="Gellesch M."/>
            <person name="Goldberg J."/>
            <person name="Griggs A."/>
            <person name="Gujja S."/>
            <person name="Heiman D."/>
            <person name="Hepburn T."/>
            <person name="Howarth C."/>
            <person name="Jen D."/>
            <person name="Larson L."/>
            <person name="Lewis B."/>
            <person name="Mehta T."/>
            <person name="Park D."/>
            <person name="Pearson M."/>
            <person name="Roberts A."/>
            <person name="Saif S."/>
            <person name="Shenoy N."/>
            <person name="Sisk P."/>
            <person name="Stolte C."/>
            <person name="Sykes S."/>
            <person name="Thomson T."/>
            <person name="Walk T."/>
            <person name="White J."/>
            <person name="Yandava C."/>
            <person name="Burger G."/>
            <person name="Gray M.W."/>
            <person name="Holland P.W.H."/>
            <person name="King N."/>
            <person name="Lang F.B.F."/>
            <person name="Roger A.J."/>
            <person name="Ruiz-Trillo I."/>
            <person name="Lander E."/>
            <person name="Nusbaum C."/>
        </authorList>
    </citation>
    <scope>NUCLEOTIDE SEQUENCE [LARGE SCALE GENOMIC DNA]</scope>
    <source>
        <strain evidence="13 14">DAOM BR117</strain>
    </source>
</reference>
<protein>
    <recommendedName>
        <fullName evidence="4">ubiquitinyl hydrolase 1</fullName>
        <ecNumber evidence="4">3.4.19.12</ecNumber>
    </recommendedName>
</protein>
<dbReference type="InParanoid" id="A0A0L0H9R4"/>
<dbReference type="PROSITE" id="PS00973">
    <property type="entry name" value="USP_2"/>
    <property type="match status" value="1"/>
</dbReference>
<comment type="catalytic activity">
    <reaction evidence="1">
        <text>Thiol-dependent hydrolysis of ester, thioester, amide, peptide and isopeptide bonds formed by the C-terminal Gly of ubiquitin (a 76-residue protein attached to proteins as an intracellular targeting signal).</text>
        <dbReference type="EC" id="3.4.19.12"/>
    </reaction>
</comment>
<feature type="domain" description="USP" evidence="12">
    <location>
        <begin position="223"/>
        <end position="536"/>
    </location>
</feature>
<dbReference type="EC" id="3.4.19.12" evidence="4"/>
<dbReference type="PROSITE" id="PS50144">
    <property type="entry name" value="MATH"/>
    <property type="match status" value="1"/>
</dbReference>
<comment type="similarity">
    <text evidence="3">Belongs to the peptidase C19 family.</text>
</comment>
<dbReference type="PROSITE" id="PS50235">
    <property type="entry name" value="USP_3"/>
    <property type="match status" value="1"/>
</dbReference>
<dbReference type="InterPro" id="IPR002083">
    <property type="entry name" value="MATH/TRAF_dom"/>
</dbReference>
<accession>A0A0L0H9R4</accession>
<dbReference type="InterPro" id="IPR028889">
    <property type="entry name" value="USP"/>
</dbReference>
<dbReference type="AlphaFoldDB" id="A0A0L0H9R4"/>
<organism evidence="13 14">
    <name type="scientific">Spizellomyces punctatus (strain DAOM BR117)</name>
    <dbReference type="NCBI Taxonomy" id="645134"/>
    <lineage>
        <taxon>Eukaryota</taxon>
        <taxon>Fungi</taxon>
        <taxon>Fungi incertae sedis</taxon>
        <taxon>Chytridiomycota</taxon>
        <taxon>Chytridiomycota incertae sedis</taxon>
        <taxon>Chytridiomycetes</taxon>
        <taxon>Spizellomycetales</taxon>
        <taxon>Spizellomycetaceae</taxon>
        <taxon>Spizellomyces</taxon>
    </lineage>
</organism>
<dbReference type="PROSITE" id="PS00972">
    <property type="entry name" value="USP_1"/>
    <property type="match status" value="1"/>
</dbReference>
<dbReference type="InterPro" id="IPR038765">
    <property type="entry name" value="Papain-like_cys_pep_sf"/>
</dbReference>
<dbReference type="InterPro" id="IPR001394">
    <property type="entry name" value="Peptidase_C19_UCH"/>
</dbReference>
<dbReference type="GO" id="GO:0031647">
    <property type="term" value="P:regulation of protein stability"/>
    <property type="evidence" value="ECO:0007669"/>
    <property type="project" value="TreeGrafter"/>
</dbReference>
<dbReference type="InterPro" id="IPR024729">
    <property type="entry name" value="USP7_ICP0-binding_dom"/>
</dbReference>
<evidence type="ECO:0000256" key="3">
    <source>
        <dbReference type="ARBA" id="ARBA00009085"/>
    </source>
</evidence>
<feature type="region of interest" description="Disordered" evidence="10">
    <location>
        <begin position="1"/>
        <end position="33"/>
    </location>
</feature>
<proteinExistence type="inferred from homology"/>
<keyword evidence="7" id="KW-0378">Hydrolase</keyword>
<dbReference type="InterPro" id="IPR029346">
    <property type="entry name" value="USP_C"/>
</dbReference>
<dbReference type="EMBL" id="KQ257463">
    <property type="protein sequence ID" value="KNC97639.1"/>
    <property type="molecule type" value="Genomic_DNA"/>
</dbReference>